<keyword evidence="3" id="KW-0805">Transcription regulation</keyword>
<dbReference type="Gene3D" id="3.40.1190.20">
    <property type="match status" value="1"/>
</dbReference>
<dbReference type="InterPro" id="IPR018060">
    <property type="entry name" value="HTH_AraC"/>
</dbReference>
<organism evidence="7 8">
    <name type="scientific">Segatella oris</name>
    <dbReference type="NCBI Taxonomy" id="28135"/>
    <lineage>
        <taxon>Bacteria</taxon>
        <taxon>Pseudomonadati</taxon>
        <taxon>Bacteroidota</taxon>
        <taxon>Bacteroidia</taxon>
        <taxon>Bacteroidales</taxon>
        <taxon>Prevotellaceae</taxon>
        <taxon>Segatella</taxon>
    </lineage>
</organism>
<evidence type="ECO:0000256" key="1">
    <source>
        <dbReference type="ARBA" id="ARBA00004948"/>
    </source>
</evidence>
<proteinExistence type="predicted"/>
<dbReference type="InterPro" id="IPR009057">
    <property type="entry name" value="Homeodomain-like_sf"/>
</dbReference>
<dbReference type="Gene3D" id="1.10.10.60">
    <property type="entry name" value="Homeodomain-like"/>
    <property type="match status" value="1"/>
</dbReference>
<dbReference type="SMART" id="SM00342">
    <property type="entry name" value="HTH_ARAC"/>
    <property type="match status" value="1"/>
</dbReference>
<dbReference type="GeneID" id="85012563"/>
<dbReference type="RefSeq" id="WP_018919148.1">
    <property type="nucleotide sequence ID" value="NZ_CAUUIS010000072.1"/>
</dbReference>
<evidence type="ECO:0000256" key="2">
    <source>
        <dbReference type="ARBA" id="ARBA00012135"/>
    </source>
</evidence>
<dbReference type="CDD" id="cd01169">
    <property type="entry name" value="HMPP_kinase"/>
    <property type="match status" value="1"/>
</dbReference>
<accession>A0A3S4TBV7</accession>
<feature type="domain" description="HTH araC/xylS-type" evidence="6">
    <location>
        <begin position="214"/>
        <end position="313"/>
    </location>
</feature>
<dbReference type="Proteomes" id="UP000274578">
    <property type="component" value="Chromosome 1"/>
</dbReference>
<dbReference type="InterPro" id="IPR029056">
    <property type="entry name" value="Ribokinase-like"/>
</dbReference>
<evidence type="ECO:0000256" key="5">
    <source>
        <dbReference type="ARBA" id="ARBA00023163"/>
    </source>
</evidence>
<gene>
    <name evidence="7" type="primary">thiD</name>
    <name evidence="7" type="ORF">NCTC13071_01764</name>
</gene>
<evidence type="ECO:0000256" key="3">
    <source>
        <dbReference type="ARBA" id="ARBA00023015"/>
    </source>
</evidence>
<dbReference type="GO" id="GO:0008972">
    <property type="term" value="F:phosphomethylpyrimidine kinase activity"/>
    <property type="evidence" value="ECO:0007669"/>
    <property type="project" value="InterPro"/>
</dbReference>
<dbReference type="InterPro" id="IPR004399">
    <property type="entry name" value="HMP/HMP-P_kinase_dom"/>
</dbReference>
<dbReference type="InterPro" id="IPR013749">
    <property type="entry name" value="PM/HMP-P_kinase-1"/>
</dbReference>
<dbReference type="GO" id="GO:0003700">
    <property type="term" value="F:DNA-binding transcription factor activity"/>
    <property type="evidence" value="ECO:0007669"/>
    <property type="project" value="InterPro"/>
</dbReference>
<dbReference type="PANTHER" id="PTHR20858">
    <property type="entry name" value="PHOSPHOMETHYLPYRIMIDINE KINASE"/>
    <property type="match status" value="1"/>
</dbReference>
<keyword evidence="5" id="KW-0804">Transcription</keyword>
<dbReference type="KEGG" id="poc:NCTC13071_01764"/>
<evidence type="ECO:0000259" key="6">
    <source>
        <dbReference type="PROSITE" id="PS01124"/>
    </source>
</evidence>
<keyword evidence="7" id="KW-0808">Transferase</keyword>
<evidence type="ECO:0000313" key="8">
    <source>
        <dbReference type="Proteomes" id="UP000274578"/>
    </source>
</evidence>
<dbReference type="EC" id="2.7.1.49" evidence="2"/>
<reference evidence="7 8" key="1">
    <citation type="submission" date="2018-12" db="EMBL/GenBank/DDBJ databases">
        <authorList>
            <consortium name="Pathogen Informatics"/>
        </authorList>
    </citation>
    <scope>NUCLEOTIDE SEQUENCE [LARGE SCALE GENOMIC DNA]</scope>
    <source>
        <strain evidence="7 8">NCTC13071</strain>
    </source>
</reference>
<dbReference type="EMBL" id="LR134384">
    <property type="protein sequence ID" value="VEH15754.1"/>
    <property type="molecule type" value="Genomic_DNA"/>
</dbReference>
<dbReference type="Pfam" id="PF12833">
    <property type="entry name" value="HTH_18"/>
    <property type="match status" value="1"/>
</dbReference>
<dbReference type="GO" id="GO:0009228">
    <property type="term" value="P:thiamine biosynthetic process"/>
    <property type="evidence" value="ECO:0007669"/>
    <property type="project" value="InterPro"/>
</dbReference>
<dbReference type="InterPro" id="IPR020449">
    <property type="entry name" value="Tscrpt_reg_AraC-type_HTH"/>
</dbReference>
<dbReference type="AlphaFoldDB" id="A0A3S4TBV7"/>
<dbReference type="SUPFAM" id="SSF53613">
    <property type="entry name" value="Ribokinase-like"/>
    <property type="match status" value="1"/>
</dbReference>
<sequence length="317" mass="35253">MEKSAILTITGSDGTGESGVQADVRTISALGSHAVSVLTSITVQNTLGIQCFYDIPGNVVAAQLEAIINDVQPSVMKIGMIRNVETLNVLVRTIVKYKPSHVVYDPVISSFLNEELMSRDVVSQIRSCLLPLCSLIIIRRSEADRLLGGCSFPNIYFIDDRGRHGIRNVFASAAAVFLQRGYPNEEAVQQAREYVEHLMIAPSPLSGRSQELYHEFMQLVRQNYSSNSDVLFYANCMNVSTRYLAQVCKRVAAKSPKAIIDDYIVNQIAMALGSEPTKTIQQLAYVFGFSNQAHFSKFFRKLKGVSPSEFRKQQQIK</sequence>
<protein>
    <recommendedName>
        <fullName evidence="2">hydroxymethylpyrimidine kinase</fullName>
        <ecNumber evidence="2">2.7.1.49</ecNumber>
    </recommendedName>
</protein>
<evidence type="ECO:0000313" key="7">
    <source>
        <dbReference type="EMBL" id="VEH15754.1"/>
    </source>
</evidence>
<comment type="pathway">
    <text evidence="1">Cofactor biosynthesis; thiamine diphosphate biosynthesis.</text>
</comment>
<keyword evidence="7" id="KW-0418">Kinase</keyword>
<dbReference type="Pfam" id="PF08543">
    <property type="entry name" value="Phos_pyr_kin"/>
    <property type="match status" value="1"/>
</dbReference>
<keyword evidence="4" id="KW-0238">DNA-binding</keyword>
<evidence type="ECO:0000256" key="4">
    <source>
        <dbReference type="ARBA" id="ARBA00023125"/>
    </source>
</evidence>
<dbReference type="SUPFAM" id="SSF46689">
    <property type="entry name" value="Homeodomain-like"/>
    <property type="match status" value="1"/>
</dbReference>
<dbReference type="PANTHER" id="PTHR20858:SF17">
    <property type="entry name" value="HYDROXYMETHYLPYRIMIDINE_PHOSPHOMETHYLPYRIMIDINE KINASE THI20-RELATED"/>
    <property type="match status" value="1"/>
</dbReference>
<dbReference type="PROSITE" id="PS01124">
    <property type="entry name" value="HTH_ARAC_FAMILY_2"/>
    <property type="match status" value="1"/>
</dbReference>
<dbReference type="GO" id="GO:0008902">
    <property type="term" value="F:hydroxymethylpyrimidine kinase activity"/>
    <property type="evidence" value="ECO:0007669"/>
    <property type="project" value="UniProtKB-EC"/>
</dbReference>
<dbReference type="GO" id="GO:0043565">
    <property type="term" value="F:sequence-specific DNA binding"/>
    <property type="evidence" value="ECO:0007669"/>
    <property type="project" value="InterPro"/>
</dbReference>
<dbReference type="GO" id="GO:0005829">
    <property type="term" value="C:cytosol"/>
    <property type="evidence" value="ECO:0007669"/>
    <property type="project" value="TreeGrafter"/>
</dbReference>
<name>A0A3S4TBV7_9BACT</name>
<dbReference type="PRINTS" id="PR00032">
    <property type="entry name" value="HTHARAC"/>
</dbReference>